<organism evidence="1 2">
    <name type="scientific">Durusdinium trenchii</name>
    <dbReference type="NCBI Taxonomy" id="1381693"/>
    <lineage>
        <taxon>Eukaryota</taxon>
        <taxon>Sar</taxon>
        <taxon>Alveolata</taxon>
        <taxon>Dinophyceae</taxon>
        <taxon>Suessiales</taxon>
        <taxon>Symbiodiniaceae</taxon>
        <taxon>Durusdinium</taxon>
    </lineage>
</organism>
<comment type="caution">
    <text evidence="1">The sequence shown here is derived from an EMBL/GenBank/DDBJ whole genome shotgun (WGS) entry which is preliminary data.</text>
</comment>
<keyword evidence="2" id="KW-1185">Reference proteome</keyword>
<name>A0ABP0J0Q7_9DINO</name>
<evidence type="ECO:0000313" key="1">
    <source>
        <dbReference type="EMBL" id="CAK9007927.1"/>
    </source>
</evidence>
<gene>
    <name evidence="1" type="ORF">CCMP2556_LOCUS9043</name>
</gene>
<evidence type="ECO:0000313" key="2">
    <source>
        <dbReference type="Proteomes" id="UP001642484"/>
    </source>
</evidence>
<dbReference type="EMBL" id="CAXAMN010004129">
    <property type="protein sequence ID" value="CAK9007927.1"/>
    <property type="molecule type" value="Genomic_DNA"/>
</dbReference>
<accession>A0ABP0J0Q7</accession>
<protein>
    <submittedName>
        <fullName evidence="1">Uncharacterized protein</fullName>
    </submittedName>
</protein>
<feature type="non-terminal residue" evidence="1">
    <location>
        <position position="191"/>
    </location>
</feature>
<dbReference type="Proteomes" id="UP001642484">
    <property type="component" value="Unassembled WGS sequence"/>
</dbReference>
<sequence length="191" mass="20355">MSSPAVPEVRAVEAAEEPAVAGSALEAPVAKAAGPPGPPAALVISDEQNVSGRTVTGVLLEGKDLLEIPIEELLALSVSSLEPADSLINDICYEIPKTEAERWHRSADLAQEHVHSIQSVMNQLVQLHAADPAQPLEETRVPTDSEEYGGQSHAELAVKRQGMVVRLQQLRSGASFWGYVYFSALSALPDT</sequence>
<reference evidence="1 2" key="1">
    <citation type="submission" date="2024-02" db="EMBL/GenBank/DDBJ databases">
        <authorList>
            <person name="Chen Y."/>
            <person name="Shah S."/>
            <person name="Dougan E. K."/>
            <person name="Thang M."/>
            <person name="Chan C."/>
        </authorList>
    </citation>
    <scope>NUCLEOTIDE SEQUENCE [LARGE SCALE GENOMIC DNA]</scope>
</reference>
<proteinExistence type="predicted"/>